<keyword evidence="2" id="KW-1185">Reference proteome</keyword>
<accession>A0ABR4Z7Q1</accession>
<evidence type="ECO:0008006" key="3">
    <source>
        <dbReference type="Google" id="ProtNLM"/>
    </source>
</evidence>
<gene>
    <name evidence="1" type="ORF">FG87_31715</name>
</gene>
<sequence>MPESKGQLTIRTNGGADELVQLLQWFNGEDELRGRVRLPQNQIRPGEMGNIYDVLVVAVGAGGIAPALASSLTTWLSNRRSDITVTLRRDDNTEITVDAKRVRTPEIAEALRRMLEPPSNLQ</sequence>
<proteinExistence type="predicted"/>
<organism evidence="1 2">
    <name type="scientific">Nocardia vulneris</name>
    <dbReference type="NCBI Taxonomy" id="1141657"/>
    <lineage>
        <taxon>Bacteria</taxon>
        <taxon>Bacillati</taxon>
        <taxon>Actinomycetota</taxon>
        <taxon>Actinomycetes</taxon>
        <taxon>Mycobacteriales</taxon>
        <taxon>Nocardiaceae</taxon>
        <taxon>Nocardia</taxon>
    </lineage>
</organism>
<dbReference type="InterPro" id="IPR045428">
    <property type="entry name" value="EACC1"/>
</dbReference>
<dbReference type="Pfam" id="PF19953">
    <property type="entry name" value="EACC1"/>
    <property type="match status" value="1"/>
</dbReference>
<evidence type="ECO:0000313" key="1">
    <source>
        <dbReference type="EMBL" id="KIA61331.1"/>
    </source>
</evidence>
<reference evidence="1 2" key="1">
    <citation type="journal article" date="2014" name="Int. J. Syst. Evol. Microbiol.">
        <title>Nocardia vulneris sp. nov., isolated from wounds of human patients in North America.</title>
        <authorList>
            <person name="Lasker B.A."/>
            <person name="Bell M."/>
            <person name="Klenk H.P."/>
            <person name="Sproer C."/>
            <person name="Schumann C."/>
            <person name="Schumann P."/>
            <person name="Brown J.M."/>
        </authorList>
    </citation>
    <scope>NUCLEOTIDE SEQUENCE [LARGE SCALE GENOMIC DNA]</scope>
    <source>
        <strain evidence="1 2">W9851</strain>
    </source>
</reference>
<protein>
    <recommendedName>
        <fullName evidence="3">Oxidoreductase</fullName>
    </recommendedName>
</protein>
<comment type="caution">
    <text evidence="1">The sequence shown here is derived from an EMBL/GenBank/DDBJ whole genome shotgun (WGS) entry which is preliminary data.</text>
</comment>
<evidence type="ECO:0000313" key="2">
    <source>
        <dbReference type="Proteomes" id="UP000031364"/>
    </source>
</evidence>
<dbReference type="Proteomes" id="UP000031364">
    <property type="component" value="Unassembled WGS sequence"/>
</dbReference>
<dbReference type="RefSeq" id="WP_063776035.1">
    <property type="nucleotide sequence ID" value="NZ_BDCI01000047.1"/>
</dbReference>
<dbReference type="EMBL" id="JNFP01000047">
    <property type="protein sequence ID" value="KIA61331.1"/>
    <property type="molecule type" value="Genomic_DNA"/>
</dbReference>
<name>A0ABR4Z7Q1_9NOCA</name>